<evidence type="ECO:0000313" key="1">
    <source>
        <dbReference type="EMBL" id="MDP5226140.1"/>
    </source>
</evidence>
<dbReference type="Proteomes" id="UP001232725">
    <property type="component" value="Unassembled WGS sequence"/>
</dbReference>
<dbReference type="EMBL" id="JAVALS010000001">
    <property type="protein sequence ID" value="MDP5226140.1"/>
    <property type="molecule type" value="Genomic_DNA"/>
</dbReference>
<evidence type="ECO:0000313" key="2">
    <source>
        <dbReference type="Proteomes" id="UP001232725"/>
    </source>
</evidence>
<dbReference type="RefSeq" id="WP_305995163.1">
    <property type="nucleotide sequence ID" value="NZ_JAVALS010000001.1"/>
</dbReference>
<protein>
    <submittedName>
        <fullName evidence="1">Uncharacterized protein</fullName>
    </submittedName>
</protein>
<name>A0ABT9IKM7_9MICC</name>
<gene>
    <name evidence="1" type="ORF">Q9R02_03115</name>
</gene>
<organism evidence="1 2">
    <name type="scientific">Arthrobacter horti</name>
    <dbReference type="NCBI Taxonomy" id="3068273"/>
    <lineage>
        <taxon>Bacteria</taxon>
        <taxon>Bacillati</taxon>
        <taxon>Actinomycetota</taxon>
        <taxon>Actinomycetes</taxon>
        <taxon>Micrococcales</taxon>
        <taxon>Micrococcaceae</taxon>
        <taxon>Arthrobacter</taxon>
    </lineage>
</organism>
<proteinExistence type="predicted"/>
<sequence length="132" mass="13914">MANAKRGARDDGGAQAEQALRGKVRRALDAVTPAFVAWFQENEEPVGEWNAAAVLDVVQDLVVAGADGSGDISVTAFRPDEFVAAYDALAGSVAENRELLDFLGASMHSYLDFLETTGAWSGDPEDLAALQG</sequence>
<accession>A0ABT9IKM7</accession>
<comment type="caution">
    <text evidence="1">The sequence shown here is derived from an EMBL/GenBank/DDBJ whole genome shotgun (WGS) entry which is preliminary data.</text>
</comment>
<reference evidence="1 2" key="1">
    <citation type="submission" date="2023-08" db="EMBL/GenBank/DDBJ databases">
        <title>Arthrobacter horti sp. nov., isolated from forest soil.</title>
        <authorList>
            <person name="Park M."/>
        </authorList>
    </citation>
    <scope>NUCLEOTIDE SEQUENCE [LARGE SCALE GENOMIC DNA]</scope>
    <source>
        <strain evidence="1 2">YJM1</strain>
    </source>
</reference>
<keyword evidence="2" id="KW-1185">Reference proteome</keyword>